<keyword evidence="3" id="KW-0479">Metal-binding</keyword>
<dbReference type="OrthoDB" id="8251691at2759"/>
<dbReference type="InterPro" id="IPR047115">
    <property type="entry name" value="ARSB"/>
</dbReference>
<feature type="compositionally biased region" description="Pro residues" evidence="7">
    <location>
        <begin position="193"/>
        <end position="223"/>
    </location>
</feature>
<dbReference type="PANTHER" id="PTHR10342:SF273">
    <property type="entry name" value="RE14504P"/>
    <property type="match status" value="1"/>
</dbReference>
<comment type="cofactor">
    <cofactor evidence="1">
        <name>Ca(2+)</name>
        <dbReference type="ChEBI" id="CHEBI:29108"/>
    </cofactor>
</comment>
<feature type="domain" description="Sulfatase N-terminal" evidence="8">
    <location>
        <begin position="720"/>
        <end position="1039"/>
    </location>
</feature>
<protein>
    <recommendedName>
        <fullName evidence="8">Sulfatase N-terminal domain-containing protein</fullName>
    </recommendedName>
</protein>
<dbReference type="InterPro" id="IPR017850">
    <property type="entry name" value="Alkaline_phosphatase_core_sf"/>
</dbReference>
<feature type="compositionally biased region" description="Pro residues" evidence="7">
    <location>
        <begin position="279"/>
        <end position="292"/>
    </location>
</feature>
<dbReference type="Gene3D" id="3.30.1120.10">
    <property type="match status" value="1"/>
</dbReference>
<comment type="similarity">
    <text evidence="2">Belongs to the sulfatase family.</text>
</comment>
<dbReference type="EMBL" id="OV121141">
    <property type="protein sequence ID" value="CAH0548818.1"/>
    <property type="molecule type" value="Genomic_DNA"/>
</dbReference>
<dbReference type="InterPro" id="IPR024607">
    <property type="entry name" value="Sulfatase_CS"/>
</dbReference>
<feature type="region of interest" description="Disordered" evidence="7">
    <location>
        <begin position="244"/>
        <end position="361"/>
    </location>
</feature>
<feature type="compositionally biased region" description="Low complexity" evidence="7">
    <location>
        <begin position="307"/>
        <end position="317"/>
    </location>
</feature>
<evidence type="ECO:0000256" key="3">
    <source>
        <dbReference type="ARBA" id="ARBA00022723"/>
    </source>
</evidence>
<evidence type="ECO:0000256" key="1">
    <source>
        <dbReference type="ARBA" id="ARBA00001913"/>
    </source>
</evidence>
<feature type="region of interest" description="Disordered" evidence="7">
    <location>
        <begin position="184"/>
        <end position="224"/>
    </location>
</feature>
<sequence>MADSFFDFDVSLKNGEHLLPPDDDELLENEDEYDALNDETFGAGLEEDWEQQHEQYAELTEITKQNEQIENSISQLVLDDDLSDNYSLNKNSVWAYTPPNKNGDGSYNNSNSILSSLNKASKSFIDYHREPLLNNSSSNKICTVEELEKNLIKTNALKNVAQLQQQQQLRNAPGGLIPGQFYPNMQSSLPNQQRPPPGLPPMSMPPPGMRPPLGGPQQPPMPPHMNHQMHNVPPGMMGRMGGPPAGPFMGPNGQIMPRHPPPGLVYPPPGTFPVNHPFNFPPPGARPPPPHPNQQQQQPPFLPPNHPLHQLQQQHQQQLHREMQMQQQQQQQHHLQHRQRHDSGNYNNNNNNNNRHRTDSPVKDEYAGLMTNREKQWLLNIQILQLNTGTPYFDDYYYTVFKERKAKNQEQLAQQSMERGRYNRQQRQNDRQENQTLTPRVYTPLQFENSLGKLQCGSVTAPRKIIDMDIVTPEKDGDSPQVSRDTRKTKQLLLELEALYSLLLKAEDLTNPLAISNMEKLREIRQKQRLRELELAPTPEQKQEILQIFKKESEPIVENQIDYIIKIANGLLHEEKLTSFLNIRKGKMLLLRTLPHLTADLFSQQLLEIWTKVLCSLPITGRRDTAGDNILPKLHPHFKKYIRNSQMSDILEIVTGLVEVIRQENSRSTPLSHQGKPPLYFVLLNKFGVSSLVTMLLRTEYLISTEAATEKQQLDWSNFLGWNDVGFHGSNQIPTPNIDALAYNGVVMNRYYTQHICTPSRAALLTGNYPIRSAMQGYPLKPGENRSIPTEMSVLPERLKELGYKTHLVGKWHVGFSYKKYTPNERGFDTFFGYWNGFISYVNYNMQYYNEVGNDGFDLHENTAYAKNYEGTYATNLFTDKSLEIIDNHDTNEPLFLMISHLAPHAGNEDNMNALTTPDLDETNKKFGYVEDPRRRNYTDIVYQLDKSIGRVVEKLSEKKILENSIIIYSNDNGAQTSGDFHMNSGSNWPLRGQKFTLFEGSVRGTCAVYSPLIKNAPYVNENLMHISDWLPTLYEAAGGDMSKLGILDGISQWDNILNNKASRNELLVNIDERLKYSAYIDYSGQYKLVNSSYQRPDGSNVYDVYAGDTGRGANNPKYNISEILESPTNLAISKITAKTITKQNIIDARTNLDISGRCRQNISNKMIDCKEKMCLFDLFDDPCETTNIIDEFPEIGKKISIKMQDYYNVLVPQKPNVDDQTSNPKLCDGYYFSWLEEDACPFKKSGGDTLYSYTMISTALVLSLTLSLYYF</sequence>
<accession>A0A9P0AUJ8</accession>
<evidence type="ECO:0000313" key="10">
    <source>
        <dbReference type="Proteomes" id="UP001154078"/>
    </source>
</evidence>
<evidence type="ECO:0000259" key="8">
    <source>
        <dbReference type="Pfam" id="PF00884"/>
    </source>
</evidence>
<dbReference type="Gene3D" id="3.40.720.10">
    <property type="entry name" value="Alkaline Phosphatase, subunit A"/>
    <property type="match status" value="1"/>
</dbReference>
<keyword evidence="5" id="KW-0106">Calcium</keyword>
<organism evidence="9 10">
    <name type="scientific">Brassicogethes aeneus</name>
    <name type="common">Rape pollen beetle</name>
    <name type="synonym">Meligethes aeneus</name>
    <dbReference type="NCBI Taxonomy" id="1431903"/>
    <lineage>
        <taxon>Eukaryota</taxon>
        <taxon>Metazoa</taxon>
        <taxon>Ecdysozoa</taxon>
        <taxon>Arthropoda</taxon>
        <taxon>Hexapoda</taxon>
        <taxon>Insecta</taxon>
        <taxon>Pterygota</taxon>
        <taxon>Neoptera</taxon>
        <taxon>Endopterygota</taxon>
        <taxon>Coleoptera</taxon>
        <taxon>Polyphaga</taxon>
        <taxon>Cucujiformia</taxon>
        <taxon>Nitidulidae</taxon>
        <taxon>Meligethinae</taxon>
        <taxon>Brassicogethes</taxon>
    </lineage>
</organism>
<reference evidence="9" key="1">
    <citation type="submission" date="2021-12" db="EMBL/GenBank/DDBJ databases">
        <authorList>
            <person name="King R."/>
        </authorList>
    </citation>
    <scope>NUCLEOTIDE SEQUENCE</scope>
</reference>
<proteinExistence type="inferred from homology"/>
<dbReference type="GO" id="GO:0046872">
    <property type="term" value="F:metal ion binding"/>
    <property type="evidence" value="ECO:0007669"/>
    <property type="project" value="UniProtKB-KW"/>
</dbReference>
<evidence type="ECO:0000256" key="7">
    <source>
        <dbReference type="SAM" id="MobiDB-lite"/>
    </source>
</evidence>
<dbReference type="AlphaFoldDB" id="A0A9P0AUJ8"/>
<evidence type="ECO:0000256" key="6">
    <source>
        <dbReference type="ARBA" id="ARBA00023180"/>
    </source>
</evidence>
<gene>
    <name evidence="9" type="ORF">MELIAE_LOCUS2194</name>
</gene>
<dbReference type="PANTHER" id="PTHR10342">
    <property type="entry name" value="ARYLSULFATASE"/>
    <property type="match status" value="1"/>
</dbReference>
<name>A0A9P0AUJ8_BRAAE</name>
<evidence type="ECO:0000256" key="5">
    <source>
        <dbReference type="ARBA" id="ARBA00022837"/>
    </source>
</evidence>
<keyword evidence="6" id="KW-0325">Glycoprotein</keyword>
<dbReference type="Proteomes" id="UP001154078">
    <property type="component" value="Chromosome 10"/>
</dbReference>
<feature type="compositionally biased region" description="Low complexity" evidence="7">
    <location>
        <begin position="324"/>
        <end position="333"/>
    </location>
</feature>
<dbReference type="PROSITE" id="PS00149">
    <property type="entry name" value="SULFATASE_2"/>
    <property type="match status" value="1"/>
</dbReference>
<evidence type="ECO:0000313" key="9">
    <source>
        <dbReference type="EMBL" id="CAH0548818.1"/>
    </source>
</evidence>
<dbReference type="InterPro" id="IPR000917">
    <property type="entry name" value="Sulfatase_N"/>
</dbReference>
<feature type="region of interest" description="Disordered" evidence="7">
    <location>
        <begin position="409"/>
        <end position="439"/>
    </location>
</feature>
<evidence type="ECO:0000256" key="4">
    <source>
        <dbReference type="ARBA" id="ARBA00022801"/>
    </source>
</evidence>
<dbReference type="GO" id="GO:0008484">
    <property type="term" value="F:sulfuric ester hydrolase activity"/>
    <property type="evidence" value="ECO:0007669"/>
    <property type="project" value="InterPro"/>
</dbReference>
<dbReference type="Pfam" id="PF00884">
    <property type="entry name" value="Sulfatase"/>
    <property type="match status" value="1"/>
</dbReference>
<dbReference type="SUPFAM" id="SSF53649">
    <property type="entry name" value="Alkaline phosphatase-like"/>
    <property type="match status" value="1"/>
</dbReference>
<keyword evidence="4" id="KW-0378">Hydrolase</keyword>
<dbReference type="CDD" id="cd16029">
    <property type="entry name" value="4-S"/>
    <property type="match status" value="1"/>
</dbReference>
<evidence type="ECO:0000256" key="2">
    <source>
        <dbReference type="ARBA" id="ARBA00008779"/>
    </source>
</evidence>
<feature type="compositionally biased region" description="Pro residues" evidence="7">
    <location>
        <begin position="258"/>
        <end position="271"/>
    </location>
</feature>
<keyword evidence="10" id="KW-1185">Reference proteome</keyword>